<keyword evidence="6 11" id="KW-0798">TonB box</keyword>
<keyword evidence="16" id="KW-1185">Reference proteome</keyword>
<dbReference type="SUPFAM" id="SSF56935">
    <property type="entry name" value="Porins"/>
    <property type="match status" value="1"/>
</dbReference>
<dbReference type="Gene3D" id="2.170.130.10">
    <property type="entry name" value="TonB-dependent receptor, plug domain"/>
    <property type="match status" value="1"/>
</dbReference>
<evidence type="ECO:0000256" key="10">
    <source>
        <dbReference type="PROSITE-ProRule" id="PRU01360"/>
    </source>
</evidence>
<feature type="domain" description="TonB-dependent receptor-like beta-barrel" evidence="13">
    <location>
        <begin position="231"/>
        <end position="645"/>
    </location>
</feature>
<dbReference type="Proteomes" id="UP000544222">
    <property type="component" value="Unassembled WGS sequence"/>
</dbReference>
<dbReference type="Pfam" id="PF07715">
    <property type="entry name" value="Plug"/>
    <property type="match status" value="1"/>
</dbReference>
<reference evidence="15 16" key="1">
    <citation type="submission" date="2020-08" db="EMBL/GenBank/DDBJ databases">
        <title>Genomic Encyclopedia of Type Strains, Phase IV (KMG-IV): sequencing the most valuable type-strain genomes for metagenomic binning, comparative biology and taxonomic classification.</title>
        <authorList>
            <person name="Goeker M."/>
        </authorList>
    </citation>
    <scope>NUCLEOTIDE SEQUENCE [LARGE SCALE GENOMIC DNA]</scope>
    <source>
        <strain evidence="15 16">DSM 27471</strain>
    </source>
</reference>
<comment type="subcellular location">
    <subcellularLocation>
        <location evidence="1 10">Cell outer membrane</location>
        <topology evidence="1 10">Multi-pass membrane protein</topology>
    </subcellularLocation>
</comment>
<dbReference type="InterPro" id="IPR012910">
    <property type="entry name" value="Plug_dom"/>
</dbReference>
<keyword evidence="5" id="KW-0732">Signal</keyword>
<keyword evidence="12" id="KW-1133">Transmembrane helix</keyword>
<sequence>MKKMKKMKALPCFRRWTRTPYAVFNSLNIVVKIGVLGAAMLTASNQPVLSQAYQKTDNNSAVQLQEVQVNSDLPPTTQQLVKVVAVLTRKDIEQAAVQDLQGLLNYVQGIDLRTRGTDNVQADISLRGGTFDQTAVLLNGVNLTDPQTGHFDLDIPIDIHLIERIEILYGPGAWTAGSISFSGAIDIITRQVFPTSLFAHLSTGAHNYQQTDAYGFVNSGKWRIAAGINGTQSSGYAPNTDFRIFNAYSNIRYLTQHSGQWMMQLGAQSKDFGANSFYSPSFPDQYEQTRTLIASLQYKKQWQHWLLSANAYYRRHHDMFTLFRYPDQDTLLFIGPNYHLTDIFGASLQASYSWIAGTTTLAGDLRSEHIFSNALGNPLPHPVYDPYSGKDVFTRGALRQYASFSLKQVKNINKWTLGAGILGSGNNDFGFHVYAGGNVDYAFTQNITLGFWLHNSYRLPTFTDLYYTSPTQIGNAQLKPEEAFNTDVHLLWTPRNWTIRAAFFQRDGHRIIDWVRLPSETVWHSQNLTNVQSMGTELAIDYRPQLPWVKTIHVDYTYLDVTKSSSNYVSLYATDYLRNELRIRLVNPIWKSLEAAWQLSYHDRAGTYLDATTNQETPFNPYWLCDLKLMWERPGYQISAEADNLFNTTYFDYGNLPQPRRWIKVGLTVKI</sequence>
<evidence type="ECO:0000256" key="3">
    <source>
        <dbReference type="ARBA" id="ARBA00022452"/>
    </source>
</evidence>
<evidence type="ECO:0000256" key="5">
    <source>
        <dbReference type="ARBA" id="ARBA00022729"/>
    </source>
</evidence>
<keyword evidence="4 10" id="KW-0812">Transmembrane</keyword>
<evidence type="ECO:0000256" key="12">
    <source>
        <dbReference type="SAM" id="Phobius"/>
    </source>
</evidence>
<keyword evidence="3 10" id="KW-1134">Transmembrane beta strand</keyword>
<name>A0A7W5H2M4_9PORP</name>
<keyword evidence="8 15" id="KW-0675">Receptor</keyword>
<dbReference type="EMBL" id="JACHYB010000001">
    <property type="protein sequence ID" value="MBB3187596.1"/>
    <property type="molecule type" value="Genomic_DNA"/>
</dbReference>
<evidence type="ECO:0000313" key="15">
    <source>
        <dbReference type="EMBL" id="MBB3187596.1"/>
    </source>
</evidence>
<evidence type="ECO:0000256" key="11">
    <source>
        <dbReference type="RuleBase" id="RU003357"/>
    </source>
</evidence>
<evidence type="ECO:0000256" key="8">
    <source>
        <dbReference type="ARBA" id="ARBA00023170"/>
    </source>
</evidence>
<dbReference type="GO" id="GO:0015344">
    <property type="term" value="F:siderophore uptake transmembrane transporter activity"/>
    <property type="evidence" value="ECO:0007669"/>
    <property type="project" value="TreeGrafter"/>
</dbReference>
<evidence type="ECO:0000313" key="16">
    <source>
        <dbReference type="Proteomes" id="UP000544222"/>
    </source>
</evidence>
<keyword evidence="9 10" id="KW-0998">Cell outer membrane</keyword>
<proteinExistence type="inferred from homology"/>
<accession>A0A7W5H2M4</accession>
<comment type="caution">
    <text evidence="15">The sequence shown here is derived from an EMBL/GenBank/DDBJ whole genome shotgun (WGS) entry which is preliminary data.</text>
</comment>
<feature type="domain" description="TonB-dependent receptor plug" evidence="14">
    <location>
        <begin position="80"/>
        <end position="183"/>
    </location>
</feature>
<gene>
    <name evidence="15" type="ORF">FHX64_001759</name>
</gene>
<dbReference type="PROSITE" id="PS52016">
    <property type="entry name" value="TONB_DEPENDENT_REC_3"/>
    <property type="match status" value="1"/>
</dbReference>
<dbReference type="InterPro" id="IPR000531">
    <property type="entry name" value="Beta-barrel_TonB"/>
</dbReference>
<evidence type="ECO:0000256" key="7">
    <source>
        <dbReference type="ARBA" id="ARBA00023136"/>
    </source>
</evidence>
<dbReference type="RefSeq" id="WP_183413344.1">
    <property type="nucleotide sequence ID" value="NZ_JACHYB010000001.1"/>
</dbReference>
<evidence type="ECO:0000259" key="13">
    <source>
        <dbReference type="Pfam" id="PF00593"/>
    </source>
</evidence>
<keyword evidence="2 10" id="KW-0813">Transport</keyword>
<dbReference type="GO" id="GO:0009279">
    <property type="term" value="C:cell outer membrane"/>
    <property type="evidence" value="ECO:0007669"/>
    <property type="project" value="UniProtKB-SubCell"/>
</dbReference>
<evidence type="ECO:0000256" key="1">
    <source>
        <dbReference type="ARBA" id="ARBA00004571"/>
    </source>
</evidence>
<feature type="transmembrane region" description="Helical" evidence="12">
    <location>
        <begin position="21"/>
        <end position="41"/>
    </location>
</feature>
<dbReference type="InterPro" id="IPR036942">
    <property type="entry name" value="Beta-barrel_TonB_sf"/>
</dbReference>
<dbReference type="AlphaFoldDB" id="A0A7W5H2M4"/>
<keyword evidence="7 10" id="KW-0472">Membrane</keyword>
<dbReference type="Gene3D" id="2.40.170.20">
    <property type="entry name" value="TonB-dependent receptor, beta-barrel domain"/>
    <property type="match status" value="1"/>
</dbReference>
<dbReference type="InterPro" id="IPR037066">
    <property type="entry name" value="Plug_dom_sf"/>
</dbReference>
<evidence type="ECO:0000256" key="9">
    <source>
        <dbReference type="ARBA" id="ARBA00023237"/>
    </source>
</evidence>
<dbReference type="GO" id="GO:0044718">
    <property type="term" value="P:siderophore transmembrane transport"/>
    <property type="evidence" value="ECO:0007669"/>
    <property type="project" value="TreeGrafter"/>
</dbReference>
<comment type="similarity">
    <text evidence="10 11">Belongs to the TonB-dependent receptor family.</text>
</comment>
<protein>
    <submittedName>
        <fullName evidence="15">Iron complex outermembrane receptor protein</fullName>
    </submittedName>
</protein>
<evidence type="ECO:0000256" key="6">
    <source>
        <dbReference type="ARBA" id="ARBA00023077"/>
    </source>
</evidence>
<evidence type="ECO:0000256" key="2">
    <source>
        <dbReference type="ARBA" id="ARBA00022448"/>
    </source>
</evidence>
<dbReference type="PANTHER" id="PTHR30069">
    <property type="entry name" value="TONB-DEPENDENT OUTER MEMBRANE RECEPTOR"/>
    <property type="match status" value="1"/>
</dbReference>
<evidence type="ECO:0000256" key="4">
    <source>
        <dbReference type="ARBA" id="ARBA00022692"/>
    </source>
</evidence>
<evidence type="ECO:0000259" key="14">
    <source>
        <dbReference type="Pfam" id="PF07715"/>
    </source>
</evidence>
<dbReference type="Pfam" id="PF00593">
    <property type="entry name" value="TonB_dep_Rec_b-barrel"/>
    <property type="match status" value="1"/>
</dbReference>
<organism evidence="15 16">
    <name type="scientific">Microbacter margulisiae</name>
    <dbReference type="NCBI Taxonomy" id="1350067"/>
    <lineage>
        <taxon>Bacteria</taxon>
        <taxon>Pseudomonadati</taxon>
        <taxon>Bacteroidota</taxon>
        <taxon>Bacteroidia</taxon>
        <taxon>Bacteroidales</taxon>
        <taxon>Porphyromonadaceae</taxon>
        <taxon>Microbacter</taxon>
    </lineage>
</organism>
<dbReference type="PANTHER" id="PTHR30069:SF29">
    <property type="entry name" value="HEMOGLOBIN AND HEMOGLOBIN-HAPTOGLOBIN-BINDING PROTEIN 1-RELATED"/>
    <property type="match status" value="1"/>
</dbReference>
<dbReference type="InterPro" id="IPR039426">
    <property type="entry name" value="TonB-dep_rcpt-like"/>
</dbReference>